<keyword evidence="5" id="KW-1185">Reference proteome</keyword>
<dbReference type="OrthoDB" id="2643438at2"/>
<sequence>MDERNGTDAKYHDMLNSGELYDGAGGELIAYQHELAVKLNEFNATPDTPEGLAERDRLLREMLGTHGEGLRVVPPVAAGYGLRHVHVGRNVVIGPNVSIADDGDVFIGDDVVIGPNVSIVTTEYPVSPRLRRHKLQFNKPVRIGDNVLVCAGAVIQAGVTVGENSIIRAGGVVIRDVPADSIVGGVPARVLRRIDEVEDRFYDHGRPIPQEILDKYQ</sequence>
<organism evidence="4 5">
    <name type="scientific">Propionibacterium ruminifibrarum</name>
    <dbReference type="NCBI Taxonomy" id="1962131"/>
    <lineage>
        <taxon>Bacteria</taxon>
        <taxon>Bacillati</taxon>
        <taxon>Actinomycetota</taxon>
        <taxon>Actinomycetes</taxon>
        <taxon>Propionibacteriales</taxon>
        <taxon>Propionibacteriaceae</taxon>
        <taxon>Propionibacterium</taxon>
    </lineage>
</organism>
<accession>A0A375I3J7</accession>
<dbReference type="Pfam" id="PF00132">
    <property type="entry name" value="Hexapep"/>
    <property type="match status" value="1"/>
</dbReference>
<proteinExistence type="inferred from homology"/>
<evidence type="ECO:0000256" key="1">
    <source>
        <dbReference type="ARBA" id="ARBA00007274"/>
    </source>
</evidence>
<dbReference type="EMBL" id="OMOH01000013">
    <property type="protein sequence ID" value="SPF69419.1"/>
    <property type="molecule type" value="Genomic_DNA"/>
</dbReference>
<dbReference type="PANTHER" id="PTHR23416">
    <property type="entry name" value="SIALIC ACID SYNTHASE-RELATED"/>
    <property type="match status" value="1"/>
</dbReference>
<dbReference type="AlphaFoldDB" id="A0A375I3J7"/>
<evidence type="ECO:0000313" key="4">
    <source>
        <dbReference type="EMBL" id="SPF69419.1"/>
    </source>
</evidence>
<dbReference type="EC" id="2.3.1.-" evidence="4"/>
<dbReference type="InterPro" id="IPR051159">
    <property type="entry name" value="Hexapeptide_acetyltransf"/>
</dbReference>
<protein>
    <submittedName>
        <fullName evidence="4">Bacterial transferase hexapeptide (Six repeats)</fullName>
        <ecNumber evidence="4">2.3.1.-</ecNumber>
    </submittedName>
</protein>
<evidence type="ECO:0000313" key="5">
    <source>
        <dbReference type="Proteomes" id="UP000265962"/>
    </source>
</evidence>
<dbReference type="InterPro" id="IPR024688">
    <property type="entry name" value="Mac_dom"/>
</dbReference>
<evidence type="ECO:0000256" key="2">
    <source>
        <dbReference type="ARBA" id="ARBA00022679"/>
    </source>
</evidence>
<comment type="similarity">
    <text evidence="1">Belongs to the transferase hexapeptide repeat family.</text>
</comment>
<evidence type="ECO:0000259" key="3">
    <source>
        <dbReference type="SMART" id="SM01266"/>
    </source>
</evidence>
<dbReference type="GO" id="GO:0016407">
    <property type="term" value="F:acetyltransferase activity"/>
    <property type="evidence" value="ECO:0007669"/>
    <property type="project" value="InterPro"/>
</dbReference>
<keyword evidence="2 4" id="KW-0808">Transferase</keyword>
<dbReference type="PANTHER" id="PTHR23416:SF23">
    <property type="entry name" value="ACETYLTRANSFERASE C18B11.09C-RELATED"/>
    <property type="match status" value="1"/>
</dbReference>
<gene>
    <name evidence="4" type="ORF">PROPJV5_2368</name>
</gene>
<keyword evidence="4" id="KW-0012">Acyltransferase</keyword>
<dbReference type="InterPro" id="IPR001451">
    <property type="entry name" value="Hexapep"/>
</dbReference>
<dbReference type="SMART" id="SM01266">
    <property type="entry name" value="Mac"/>
    <property type="match status" value="1"/>
</dbReference>
<dbReference type="Gene3D" id="2.160.10.10">
    <property type="entry name" value="Hexapeptide repeat proteins"/>
    <property type="match status" value="1"/>
</dbReference>
<reference evidence="5" key="1">
    <citation type="submission" date="2018-02" db="EMBL/GenBank/DDBJ databases">
        <authorList>
            <person name="Hornung B."/>
        </authorList>
    </citation>
    <scope>NUCLEOTIDE SEQUENCE [LARGE SCALE GENOMIC DNA]</scope>
</reference>
<dbReference type="Pfam" id="PF12464">
    <property type="entry name" value="Mac"/>
    <property type="match status" value="1"/>
</dbReference>
<feature type="domain" description="Maltose/galactoside acetyltransferase" evidence="3">
    <location>
        <begin position="11"/>
        <end position="68"/>
    </location>
</feature>
<name>A0A375I3J7_9ACTN</name>
<dbReference type="GO" id="GO:0008374">
    <property type="term" value="F:O-acyltransferase activity"/>
    <property type="evidence" value="ECO:0007669"/>
    <property type="project" value="TreeGrafter"/>
</dbReference>
<dbReference type="Proteomes" id="UP000265962">
    <property type="component" value="Unassembled WGS sequence"/>
</dbReference>
<dbReference type="RefSeq" id="WP_119716504.1">
    <property type="nucleotide sequence ID" value="NZ_OMOH01000013.1"/>
</dbReference>
<dbReference type="SUPFAM" id="SSF51161">
    <property type="entry name" value="Trimeric LpxA-like enzymes"/>
    <property type="match status" value="1"/>
</dbReference>
<dbReference type="CDD" id="cd03357">
    <property type="entry name" value="LbH_MAT_GAT"/>
    <property type="match status" value="1"/>
</dbReference>
<dbReference type="InterPro" id="IPR011004">
    <property type="entry name" value="Trimer_LpxA-like_sf"/>
</dbReference>